<feature type="region of interest" description="Disordered" evidence="1">
    <location>
        <begin position="48"/>
        <end position="102"/>
    </location>
</feature>
<feature type="compositionally biased region" description="Basic and acidic residues" evidence="1">
    <location>
        <begin position="1"/>
        <end position="15"/>
    </location>
</feature>
<name>A0A4Z2FRP3_9TELE</name>
<dbReference type="EMBL" id="SRLO01000994">
    <property type="protein sequence ID" value="TNN43052.1"/>
    <property type="molecule type" value="Genomic_DNA"/>
</dbReference>
<organism evidence="2 3">
    <name type="scientific">Liparis tanakae</name>
    <name type="common">Tanaka's snailfish</name>
    <dbReference type="NCBI Taxonomy" id="230148"/>
    <lineage>
        <taxon>Eukaryota</taxon>
        <taxon>Metazoa</taxon>
        <taxon>Chordata</taxon>
        <taxon>Craniata</taxon>
        <taxon>Vertebrata</taxon>
        <taxon>Euteleostomi</taxon>
        <taxon>Actinopterygii</taxon>
        <taxon>Neopterygii</taxon>
        <taxon>Teleostei</taxon>
        <taxon>Neoteleostei</taxon>
        <taxon>Acanthomorphata</taxon>
        <taxon>Eupercaria</taxon>
        <taxon>Perciformes</taxon>
        <taxon>Cottioidei</taxon>
        <taxon>Cottales</taxon>
        <taxon>Liparidae</taxon>
        <taxon>Liparis</taxon>
    </lineage>
</organism>
<comment type="caution">
    <text evidence="2">The sequence shown here is derived from an EMBL/GenBank/DDBJ whole genome shotgun (WGS) entry which is preliminary data.</text>
</comment>
<evidence type="ECO:0000256" key="1">
    <source>
        <dbReference type="SAM" id="MobiDB-lite"/>
    </source>
</evidence>
<accession>A0A4Z2FRP3</accession>
<reference evidence="2 3" key="1">
    <citation type="submission" date="2019-03" db="EMBL/GenBank/DDBJ databases">
        <title>First draft genome of Liparis tanakae, snailfish: a comprehensive survey of snailfish specific genes.</title>
        <authorList>
            <person name="Kim W."/>
            <person name="Song I."/>
            <person name="Jeong J.-H."/>
            <person name="Kim D."/>
            <person name="Kim S."/>
            <person name="Ryu S."/>
            <person name="Song J.Y."/>
            <person name="Lee S.K."/>
        </authorList>
    </citation>
    <scope>NUCLEOTIDE SEQUENCE [LARGE SCALE GENOMIC DNA]</scope>
    <source>
        <tissue evidence="2">Muscle</tissue>
    </source>
</reference>
<keyword evidence="3" id="KW-1185">Reference proteome</keyword>
<feature type="region of interest" description="Disordered" evidence="1">
    <location>
        <begin position="1"/>
        <end position="29"/>
    </location>
</feature>
<gene>
    <name evidence="2" type="ORF">EYF80_046762</name>
</gene>
<proteinExistence type="predicted"/>
<evidence type="ECO:0000313" key="3">
    <source>
        <dbReference type="Proteomes" id="UP000314294"/>
    </source>
</evidence>
<protein>
    <submittedName>
        <fullName evidence="2">Uncharacterized protein</fullName>
    </submittedName>
</protein>
<evidence type="ECO:0000313" key="2">
    <source>
        <dbReference type="EMBL" id="TNN43052.1"/>
    </source>
</evidence>
<dbReference type="Proteomes" id="UP000314294">
    <property type="component" value="Unassembled WGS sequence"/>
</dbReference>
<dbReference type="AlphaFoldDB" id="A0A4Z2FRP3"/>
<sequence length="150" mass="16588">MSHPVPDDVKHEPRPGELFQGFCSSGRHDVKAENRTTKLELDVERSCRAQRERPDYGSNGGLCTARASEETTPTHEAPPPPFPLTTRRQQSPIAPLRSALHDPSTLRIPDMIIPSFGQQMVYPNPLDLLSNPPCSPDCELGHAMAGSYYI</sequence>